<protein>
    <recommendedName>
        <fullName evidence="5">Isopropylmalate dehydrogenase-like domain-containing protein</fullName>
    </recommendedName>
</protein>
<organism evidence="2 4">
    <name type="scientific">Iodidimonas gelatinilytica</name>
    <dbReference type="NCBI Taxonomy" id="1236966"/>
    <lineage>
        <taxon>Bacteria</taxon>
        <taxon>Pseudomonadati</taxon>
        <taxon>Pseudomonadota</taxon>
        <taxon>Alphaproteobacteria</taxon>
        <taxon>Iodidimonadales</taxon>
        <taxon>Iodidimonadaceae</taxon>
        <taxon>Iodidimonas</taxon>
    </lineage>
</organism>
<evidence type="ECO:0000313" key="4">
    <source>
        <dbReference type="Proteomes" id="UP000325187"/>
    </source>
</evidence>
<evidence type="ECO:0000313" key="1">
    <source>
        <dbReference type="EMBL" id="GEQ96527.1"/>
    </source>
</evidence>
<dbReference type="Gene3D" id="3.40.718.10">
    <property type="entry name" value="Isopropylmalate Dehydrogenase"/>
    <property type="match status" value="1"/>
</dbReference>
<dbReference type="Proteomes" id="UP000322084">
    <property type="component" value="Unassembled WGS sequence"/>
</dbReference>
<dbReference type="EMBL" id="BKCL01000001">
    <property type="protein sequence ID" value="GEQ96527.1"/>
    <property type="molecule type" value="Genomic_DNA"/>
</dbReference>
<evidence type="ECO:0000313" key="3">
    <source>
        <dbReference type="Proteomes" id="UP000322084"/>
    </source>
</evidence>
<keyword evidence="4" id="KW-1185">Reference proteome</keyword>
<accession>A0A5A7MYN3</accession>
<sequence length="55" mass="5658">MLESSLNRAPEGRLLRKAVGDALGHATTADLGGTASTMDMARAVTKALDKAFAAQ</sequence>
<comment type="caution">
    <text evidence="2">The sequence shown here is derived from an EMBL/GenBank/DDBJ whole genome shotgun (WGS) entry which is preliminary data.</text>
</comment>
<evidence type="ECO:0000313" key="2">
    <source>
        <dbReference type="EMBL" id="GER00150.1"/>
    </source>
</evidence>
<name>A0A5A7MYN3_9PROT</name>
<accession>A0A5A7MKV5</accession>
<dbReference type="SUPFAM" id="SSF53659">
    <property type="entry name" value="Isocitrate/Isopropylmalate dehydrogenase-like"/>
    <property type="match status" value="1"/>
</dbReference>
<evidence type="ECO:0008006" key="5">
    <source>
        <dbReference type="Google" id="ProtNLM"/>
    </source>
</evidence>
<dbReference type="AlphaFoldDB" id="A0A5A7MYN3"/>
<proteinExistence type="predicted"/>
<dbReference type="Proteomes" id="UP000325187">
    <property type="component" value="Unassembled WGS sequence"/>
</dbReference>
<dbReference type="EMBL" id="BKCM01000003">
    <property type="protein sequence ID" value="GER00150.1"/>
    <property type="molecule type" value="Genomic_DNA"/>
</dbReference>
<gene>
    <name evidence="1" type="ORF">JCM17844_01640</name>
    <name evidence="2" type="ORF">JCM17845_07730</name>
</gene>
<reference evidence="3 4" key="1">
    <citation type="submission" date="2019-09" db="EMBL/GenBank/DDBJ databases">
        <title>NBRP : Genome information of microbial organism related human and environment.</title>
        <authorList>
            <person name="Hattori M."/>
            <person name="Oshima K."/>
            <person name="Inaba H."/>
            <person name="Suda W."/>
            <person name="Sakamoto M."/>
            <person name="Iino T."/>
            <person name="Kitahara M."/>
            <person name="Oshida Y."/>
            <person name="Iida T."/>
            <person name="Kudo T."/>
            <person name="Itoh T."/>
            <person name="Ohkuma M."/>
        </authorList>
    </citation>
    <scope>NUCLEOTIDE SEQUENCE [LARGE SCALE GENOMIC DNA]</scope>
    <source>
        <strain evidence="1 3">Hi-2</strain>
        <strain evidence="2 4">Mie-1</strain>
    </source>
</reference>